<accession>A0ABM8WLQ8</accession>
<proteinExistence type="inferred from homology"/>
<dbReference type="InterPro" id="IPR029045">
    <property type="entry name" value="ClpP/crotonase-like_dom_sf"/>
</dbReference>
<dbReference type="EC" id="4.2.1.149" evidence="3"/>
<dbReference type="InterPro" id="IPR014748">
    <property type="entry name" value="Enoyl-CoA_hydra_C"/>
</dbReference>
<evidence type="ECO:0000313" key="4">
    <source>
        <dbReference type="Proteomes" id="UP000727654"/>
    </source>
</evidence>
<sequence length="256" mass="27582">MSETPQGQPPELAVDGHVAVITLRRPEVANRLEPEDLDLLRQYLETVNADSRIRVLRLEGQGRHFCSGFNIGRLGGADVGARFEALANALEQARPVTIAVLHGGVYGGATDLALACDFRFGAAGAEMSVPAARLGLLFYRGGMERYVTRLGLATAKRILLMADRFDAAGMLACGYLDRLEDSPEALRALAARWSEELAGMAPLALLGMKKHLNCIARGELDIAGLAQDIAAADASDDLREGALAWREKRAPRFTGR</sequence>
<dbReference type="Gene3D" id="1.10.12.10">
    <property type="entry name" value="Lyase 2-enoyl-coa Hydratase, Chain A, domain 2"/>
    <property type="match status" value="1"/>
</dbReference>
<dbReference type="Gene3D" id="3.90.226.10">
    <property type="entry name" value="2-enoyl-CoA Hydratase, Chain A, domain 1"/>
    <property type="match status" value="1"/>
</dbReference>
<dbReference type="PANTHER" id="PTHR43459">
    <property type="entry name" value="ENOYL-COA HYDRATASE"/>
    <property type="match status" value="1"/>
</dbReference>
<organism evidence="3 4">
    <name type="scientific">Cupriavidus laharis</name>
    <dbReference type="NCBI Taxonomy" id="151654"/>
    <lineage>
        <taxon>Bacteria</taxon>
        <taxon>Pseudomonadati</taxon>
        <taxon>Pseudomonadota</taxon>
        <taxon>Betaproteobacteria</taxon>
        <taxon>Burkholderiales</taxon>
        <taxon>Burkholderiaceae</taxon>
        <taxon>Cupriavidus</taxon>
    </lineage>
</organism>
<dbReference type="InterPro" id="IPR001753">
    <property type="entry name" value="Enoyl-CoA_hydra/iso"/>
</dbReference>
<keyword evidence="4" id="KW-1185">Reference proteome</keyword>
<dbReference type="PANTHER" id="PTHR43459:SF1">
    <property type="entry name" value="EG:BACN32G11.4 PROTEIN"/>
    <property type="match status" value="1"/>
</dbReference>
<evidence type="ECO:0000256" key="2">
    <source>
        <dbReference type="RuleBase" id="RU003707"/>
    </source>
</evidence>
<dbReference type="CDD" id="cd06558">
    <property type="entry name" value="crotonase-like"/>
    <property type="match status" value="1"/>
</dbReference>
<keyword evidence="3" id="KW-0456">Lyase</keyword>
<reference evidence="3 4" key="1">
    <citation type="submission" date="2021-08" db="EMBL/GenBank/DDBJ databases">
        <authorList>
            <person name="Peeters C."/>
        </authorList>
    </citation>
    <scope>NUCLEOTIDE SEQUENCE [LARGE SCALE GENOMIC DNA]</scope>
    <source>
        <strain evidence="3 4">LMG 23992</strain>
    </source>
</reference>
<dbReference type="GO" id="GO:0016829">
    <property type="term" value="F:lyase activity"/>
    <property type="evidence" value="ECO:0007669"/>
    <property type="project" value="UniProtKB-KW"/>
</dbReference>
<comment type="caution">
    <text evidence="3">The sequence shown here is derived from an EMBL/GenBank/DDBJ whole genome shotgun (WGS) entry which is preliminary data.</text>
</comment>
<evidence type="ECO:0000256" key="1">
    <source>
        <dbReference type="ARBA" id="ARBA00005254"/>
    </source>
</evidence>
<dbReference type="SUPFAM" id="SSF52096">
    <property type="entry name" value="ClpP/crotonase"/>
    <property type="match status" value="1"/>
</dbReference>
<comment type="similarity">
    <text evidence="1 2">Belongs to the enoyl-CoA hydratase/isomerase family.</text>
</comment>
<dbReference type="InterPro" id="IPR018376">
    <property type="entry name" value="Enoyl-CoA_hyd/isom_CS"/>
</dbReference>
<dbReference type="PROSITE" id="PS00166">
    <property type="entry name" value="ENOYL_COA_HYDRATASE"/>
    <property type="match status" value="1"/>
</dbReference>
<dbReference type="EMBL" id="CAJZAI010000002">
    <property type="protein sequence ID" value="CAG9168326.1"/>
    <property type="molecule type" value="Genomic_DNA"/>
</dbReference>
<dbReference type="Pfam" id="PF00378">
    <property type="entry name" value="ECH_1"/>
    <property type="match status" value="1"/>
</dbReference>
<dbReference type="Proteomes" id="UP000727654">
    <property type="component" value="Unassembled WGS sequence"/>
</dbReference>
<evidence type="ECO:0000313" key="3">
    <source>
        <dbReference type="EMBL" id="CAG9168326.1"/>
    </source>
</evidence>
<protein>
    <submittedName>
        <fullName evidence="3">Carnitinyl-CoA dehydratase</fullName>
        <ecNumber evidence="3">4.2.1.149</ecNumber>
    </submittedName>
</protein>
<name>A0ABM8WLQ8_9BURK</name>
<dbReference type="RefSeq" id="WP_224078762.1">
    <property type="nucleotide sequence ID" value="NZ_CAJZAI010000002.1"/>
</dbReference>
<gene>
    <name evidence="3" type="primary">caiD_1</name>
    <name evidence="3" type="ORF">LMG23992_01093</name>
</gene>